<sequence length="75" mass="8249">MCVAVPAKILSINGEEALVDLQGNQLTICITLVPQAKIGDYVLIHAGFAIHTIDREEALETLALWEELNKFARES</sequence>
<dbReference type="GO" id="GO:0005506">
    <property type="term" value="F:iron ion binding"/>
    <property type="evidence" value="ECO:0007669"/>
    <property type="project" value="TreeGrafter"/>
</dbReference>
<keyword evidence="3" id="KW-1185">Reference proteome</keyword>
<dbReference type="FunFam" id="2.30.30.140:FF:000022">
    <property type="entry name" value="Hydrogenase assembly chaperone HybG"/>
    <property type="match status" value="1"/>
</dbReference>
<proteinExistence type="inferred from homology"/>
<name>A0A7G6E3Q1_THEFR</name>
<protein>
    <submittedName>
        <fullName evidence="2">HypC/HybG/HupF family hydrogenase formation chaperone</fullName>
    </submittedName>
</protein>
<reference evidence="2 3" key="1">
    <citation type="journal article" date="2019" name="Front. Microbiol.">
        <title>Thermoanaerosceptrum fracticalcis gen. nov. sp. nov., a Novel Fumarate-Fermenting Microorganism From a Deep Fractured Carbonate Aquifer of the US Great Basin.</title>
        <authorList>
            <person name="Hamilton-Brehm S.D."/>
            <person name="Stewart L.E."/>
            <person name="Zavarin M."/>
            <person name="Caldwell M."/>
            <person name="Lawson P.A."/>
            <person name="Onstott T.C."/>
            <person name="Grzymski J."/>
            <person name="Neveux I."/>
            <person name="Lollar B.S."/>
            <person name="Russell C.E."/>
            <person name="Moser D.P."/>
        </authorList>
    </citation>
    <scope>NUCLEOTIDE SEQUENCE [LARGE SCALE GENOMIC DNA]</scope>
    <source>
        <strain evidence="2 3">DRI-13</strain>
    </source>
</reference>
<dbReference type="AlphaFoldDB" id="A0A7G6E3Q1"/>
<comment type="similarity">
    <text evidence="1">Belongs to the HupF/HypC family.</text>
</comment>
<dbReference type="Gene3D" id="2.30.30.140">
    <property type="match status" value="1"/>
</dbReference>
<dbReference type="GO" id="GO:1902670">
    <property type="term" value="F:carbon dioxide binding"/>
    <property type="evidence" value="ECO:0007669"/>
    <property type="project" value="TreeGrafter"/>
</dbReference>
<dbReference type="Pfam" id="PF01455">
    <property type="entry name" value="HupF_HypC"/>
    <property type="match status" value="1"/>
</dbReference>
<dbReference type="PRINTS" id="PR00445">
    <property type="entry name" value="HUPFHYPC"/>
</dbReference>
<dbReference type="InterPro" id="IPR019812">
    <property type="entry name" value="Hydgase_assmbl_chp_CS"/>
</dbReference>
<dbReference type="PROSITE" id="PS01097">
    <property type="entry name" value="HUPF_HYPC"/>
    <property type="match status" value="1"/>
</dbReference>
<evidence type="ECO:0000313" key="3">
    <source>
        <dbReference type="Proteomes" id="UP000515847"/>
    </source>
</evidence>
<evidence type="ECO:0000313" key="2">
    <source>
        <dbReference type="EMBL" id="QNB46705.1"/>
    </source>
</evidence>
<dbReference type="GO" id="GO:0051604">
    <property type="term" value="P:protein maturation"/>
    <property type="evidence" value="ECO:0007669"/>
    <property type="project" value="TreeGrafter"/>
</dbReference>
<dbReference type="PANTHER" id="PTHR35177">
    <property type="entry name" value="HYDROGENASE MATURATION FACTOR HYBG"/>
    <property type="match status" value="1"/>
</dbReference>
<dbReference type="SUPFAM" id="SSF159127">
    <property type="entry name" value="HupF/HypC-like"/>
    <property type="match status" value="1"/>
</dbReference>
<gene>
    <name evidence="2" type="primary">hypC</name>
    <name evidence="2" type="ORF">BR63_10545</name>
</gene>
<accession>A0A7G6E3Q1</accession>
<evidence type="ECO:0000256" key="1">
    <source>
        <dbReference type="ARBA" id="ARBA00006018"/>
    </source>
</evidence>
<dbReference type="RefSeq" id="WP_034420070.1">
    <property type="nucleotide sequence ID" value="NZ_CP045798.1"/>
</dbReference>
<dbReference type="EMBL" id="CP045798">
    <property type="protein sequence ID" value="QNB46705.1"/>
    <property type="molecule type" value="Genomic_DNA"/>
</dbReference>
<dbReference type="NCBIfam" id="TIGR00074">
    <property type="entry name" value="hypC_hupF"/>
    <property type="match status" value="1"/>
</dbReference>
<dbReference type="KEGG" id="tfr:BR63_10545"/>
<dbReference type="OrthoDB" id="9806017at2"/>
<dbReference type="InterPro" id="IPR001109">
    <property type="entry name" value="Hydrogenase_HupF/HypC"/>
</dbReference>
<dbReference type="Proteomes" id="UP000515847">
    <property type="component" value="Chromosome"/>
</dbReference>
<organism evidence="2 3">
    <name type="scientific">Thermanaerosceptrum fracticalcis</name>
    <dbReference type="NCBI Taxonomy" id="1712410"/>
    <lineage>
        <taxon>Bacteria</taxon>
        <taxon>Bacillati</taxon>
        <taxon>Bacillota</taxon>
        <taxon>Clostridia</taxon>
        <taxon>Eubacteriales</taxon>
        <taxon>Peptococcaceae</taxon>
        <taxon>Thermanaerosceptrum</taxon>
    </lineage>
</organism>
<dbReference type="PANTHER" id="PTHR35177:SF2">
    <property type="entry name" value="HYDROGENASE MATURATION FACTOR HYBG"/>
    <property type="match status" value="1"/>
</dbReference>